<feature type="transmembrane region" description="Helical" evidence="3">
    <location>
        <begin position="428"/>
        <end position="448"/>
    </location>
</feature>
<organism evidence="5 6">
    <name type="scientific">Purpureocillium lilacinum</name>
    <name type="common">Paecilomyces lilacinus</name>
    <dbReference type="NCBI Taxonomy" id="33203"/>
    <lineage>
        <taxon>Eukaryota</taxon>
        <taxon>Fungi</taxon>
        <taxon>Dikarya</taxon>
        <taxon>Ascomycota</taxon>
        <taxon>Pezizomycotina</taxon>
        <taxon>Sordariomycetes</taxon>
        <taxon>Hypocreomycetidae</taxon>
        <taxon>Hypocreales</taxon>
        <taxon>Ophiocordycipitaceae</taxon>
        <taxon>Purpureocillium</taxon>
    </lineage>
</organism>
<feature type="transmembrane region" description="Helical" evidence="3">
    <location>
        <begin position="364"/>
        <end position="382"/>
    </location>
</feature>
<dbReference type="PANTHER" id="PTHR11360">
    <property type="entry name" value="MONOCARBOXYLATE TRANSPORTER"/>
    <property type="match status" value="1"/>
</dbReference>
<evidence type="ECO:0000256" key="1">
    <source>
        <dbReference type="ARBA" id="ARBA00004141"/>
    </source>
</evidence>
<dbReference type="PANTHER" id="PTHR11360:SF234">
    <property type="entry name" value="MFS-TYPE TRANSPORTER DBAD-RELATED"/>
    <property type="match status" value="1"/>
</dbReference>
<gene>
    <name evidence="5" type="ORF">VFPBJ_07588</name>
</gene>
<reference evidence="5 6" key="1">
    <citation type="submission" date="2016-01" db="EMBL/GenBank/DDBJ databases">
        <title>Biosynthesis of antibiotic leucinostatins and their inhibition on Phytophthora in bio-control Purpureocillium lilacinum.</title>
        <authorList>
            <person name="Wang G."/>
            <person name="Liu Z."/>
            <person name="Lin R."/>
            <person name="Li E."/>
            <person name="Mao Z."/>
            <person name="Ling J."/>
            <person name="Yin W."/>
            <person name="Xie B."/>
        </authorList>
    </citation>
    <scope>NUCLEOTIDE SEQUENCE [LARGE SCALE GENOMIC DNA]</scope>
    <source>
        <strain evidence="5">PLBJ-1</strain>
    </source>
</reference>
<dbReference type="InterPro" id="IPR036259">
    <property type="entry name" value="MFS_trans_sf"/>
</dbReference>
<dbReference type="GO" id="GO:0022857">
    <property type="term" value="F:transmembrane transporter activity"/>
    <property type="evidence" value="ECO:0007669"/>
    <property type="project" value="InterPro"/>
</dbReference>
<evidence type="ECO:0000313" key="5">
    <source>
        <dbReference type="EMBL" id="OAQ77116.1"/>
    </source>
</evidence>
<evidence type="ECO:0000313" key="6">
    <source>
        <dbReference type="Proteomes" id="UP000078240"/>
    </source>
</evidence>
<comment type="similarity">
    <text evidence="2">Belongs to the major facilitator superfamily. Monocarboxylate porter (TC 2.A.1.13) family.</text>
</comment>
<feature type="transmembrane region" description="Helical" evidence="3">
    <location>
        <begin position="454"/>
        <end position="473"/>
    </location>
</feature>
<keyword evidence="3" id="KW-0812">Transmembrane</keyword>
<evidence type="ECO:0000256" key="2">
    <source>
        <dbReference type="ARBA" id="ARBA00006727"/>
    </source>
</evidence>
<sequence>MSDVLRSHRIRHTVAGRSAADFFLSLPPLLSFRNASKVWGDTDATWITQRRSWILARAARARWDMKTPSWVHKRLSSRPLMTRIPFRMEGRKHGSKLLDPFSSSSTHGEYHNCTGIINTFGAYQTYYESGELFTASSSSISWIGAIQSSFLLLLGIITGPLYDAGYFHTLVYGGILLLNIGQMMLSLCTKYYQALLAQGFCIGIGAGTAYIPGVAILSGYFTTNLAIANDMNRTDFAGGILYPIIFHRLLDRIGFAWTVRALGFVMFATSAIPLIIFRPRPKPPTKRKLVDLSAFKEPAYTSFVIGAAMTAITINIPFYYIQYYAISNSIASRELGFYLLSVMLTGSFFGRVLPNLLANRIGPFNIIFICTVMSGCLCLAFVNNFSLAGVTVAATLFGFFSGAYVSLPPTCYVRLSPTRSVVGTRMGMGFAIAMIGNLLGPPLAGLILREKGWNSMWIFAGASSMVGACGMMASRNIQGQWKLLAKL</sequence>
<dbReference type="GO" id="GO:0016020">
    <property type="term" value="C:membrane"/>
    <property type="evidence" value="ECO:0007669"/>
    <property type="project" value="UniProtKB-SubCell"/>
</dbReference>
<feature type="domain" description="Major facilitator superfamily (MFS) profile" evidence="4">
    <location>
        <begin position="294"/>
        <end position="487"/>
    </location>
</feature>
<keyword evidence="3" id="KW-1133">Transmembrane helix</keyword>
<protein>
    <submittedName>
        <fullName evidence="5">Monocarboxylate permease</fullName>
    </submittedName>
</protein>
<dbReference type="SUPFAM" id="SSF103473">
    <property type="entry name" value="MFS general substrate transporter"/>
    <property type="match status" value="1"/>
</dbReference>
<comment type="caution">
    <text evidence="5">The sequence shown here is derived from an EMBL/GenBank/DDBJ whole genome shotgun (WGS) entry which is preliminary data.</text>
</comment>
<feature type="transmembrane region" description="Helical" evidence="3">
    <location>
        <begin position="165"/>
        <end position="188"/>
    </location>
</feature>
<dbReference type="PROSITE" id="PS50850">
    <property type="entry name" value="MFS"/>
    <property type="match status" value="1"/>
</dbReference>
<keyword evidence="3" id="KW-0472">Membrane</keyword>
<dbReference type="InterPro" id="IPR050327">
    <property type="entry name" value="Proton-linked_MCT"/>
</dbReference>
<proteinExistence type="inferred from homology"/>
<feature type="transmembrane region" description="Helical" evidence="3">
    <location>
        <begin position="388"/>
        <end position="407"/>
    </location>
</feature>
<evidence type="ECO:0000259" key="4">
    <source>
        <dbReference type="PROSITE" id="PS50850"/>
    </source>
</evidence>
<feature type="transmembrane region" description="Helical" evidence="3">
    <location>
        <begin position="255"/>
        <end position="277"/>
    </location>
</feature>
<comment type="subcellular location">
    <subcellularLocation>
        <location evidence="1">Membrane</location>
        <topology evidence="1">Multi-pass membrane protein</topology>
    </subcellularLocation>
</comment>
<dbReference type="InterPro" id="IPR011701">
    <property type="entry name" value="MFS"/>
</dbReference>
<dbReference type="Gene3D" id="1.20.1250.20">
    <property type="entry name" value="MFS general substrate transporter like domains"/>
    <property type="match status" value="1"/>
</dbReference>
<dbReference type="InterPro" id="IPR020846">
    <property type="entry name" value="MFS_dom"/>
</dbReference>
<dbReference type="Proteomes" id="UP000078240">
    <property type="component" value="Unassembled WGS sequence"/>
</dbReference>
<evidence type="ECO:0000256" key="3">
    <source>
        <dbReference type="SAM" id="Phobius"/>
    </source>
</evidence>
<dbReference type="Pfam" id="PF07690">
    <property type="entry name" value="MFS_1"/>
    <property type="match status" value="1"/>
</dbReference>
<feature type="transmembrane region" description="Helical" evidence="3">
    <location>
        <begin position="335"/>
        <end position="352"/>
    </location>
</feature>
<feature type="transmembrane region" description="Helical" evidence="3">
    <location>
        <begin position="140"/>
        <end position="159"/>
    </location>
</feature>
<accession>A0A179GGY9</accession>
<name>A0A179GGY9_PURLI</name>
<feature type="transmembrane region" description="Helical" evidence="3">
    <location>
        <begin position="298"/>
        <end position="323"/>
    </location>
</feature>
<feature type="transmembrane region" description="Helical" evidence="3">
    <location>
        <begin position="200"/>
        <end position="221"/>
    </location>
</feature>
<dbReference type="EMBL" id="LSBH01000006">
    <property type="protein sequence ID" value="OAQ77116.1"/>
    <property type="molecule type" value="Genomic_DNA"/>
</dbReference>
<dbReference type="AlphaFoldDB" id="A0A179GGY9"/>